<sequence>MQTPLSQATFLYLVPASNQTIAEPYHALPPLLLPPLLLSSSLLPPLLFPPLPTSFIHSRVIVRHFELPLCLLWAHFALTQCGRLMAVIRQGRLGPASATALNSLHQFPPVLLSPSHRQRRGGGGGGYRAVTGGGHMRPAGTEA</sequence>
<evidence type="ECO:0000256" key="1">
    <source>
        <dbReference type="SAM" id="MobiDB-lite"/>
    </source>
</evidence>
<dbReference type="EMBL" id="OZ035830">
    <property type="protein sequence ID" value="CAL1612756.1"/>
    <property type="molecule type" value="Genomic_DNA"/>
</dbReference>
<organism evidence="2 3">
    <name type="scientific">Knipowitschia caucasica</name>
    <name type="common">Caucasian dwarf goby</name>
    <name type="synonym">Pomatoschistus caucasicus</name>
    <dbReference type="NCBI Taxonomy" id="637954"/>
    <lineage>
        <taxon>Eukaryota</taxon>
        <taxon>Metazoa</taxon>
        <taxon>Chordata</taxon>
        <taxon>Craniata</taxon>
        <taxon>Vertebrata</taxon>
        <taxon>Euteleostomi</taxon>
        <taxon>Actinopterygii</taxon>
        <taxon>Neopterygii</taxon>
        <taxon>Teleostei</taxon>
        <taxon>Neoteleostei</taxon>
        <taxon>Acanthomorphata</taxon>
        <taxon>Gobiaria</taxon>
        <taxon>Gobiiformes</taxon>
        <taxon>Gobioidei</taxon>
        <taxon>Gobiidae</taxon>
        <taxon>Gobiinae</taxon>
        <taxon>Knipowitschia</taxon>
    </lineage>
</organism>
<proteinExistence type="predicted"/>
<evidence type="ECO:0000313" key="3">
    <source>
        <dbReference type="Proteomes" id="UP001497482"/>
    </source>
</evidence>
<reference evidence="2 3" key="1">
    <citation type="submission" date="2024-04" db="EMBL/GenBank/DDBJ databases">
        <authorList>
            <person name="Waldvogel A.-M."/>
            <person name="Schoenle A."/>
        </authorList>
    </citation>
    <scope>NUCLEOTIDE SEQUENCE [LARGE SCALE GENOMIC DNA]</scope>
</reference>
<evidence type="ECO:0000313" key="2">
    <source>
        <dbReference type="EMBL" id="CAL1612756.1"/>
    </source>
</evidence>
<protein>
    <submittedName>
        <fullName evidence="2">Uncharacterized protein</fullName>
    </submittedName>
</protein>
<dbReference type="Proteomes" id="UP001497482">
    <property type="component" value="Chromosome 8"/>
</dbReference>
<feature type="region of interest" description="Disordered" evidence="1">
    <location>
        <begin position="115"/>
        <end position="143"/>
    </location>
</feature>
<keyword evidence="3" id="KW-1185">Reference proteome</keyword>
<accession>A0AAV2MHT2</accession>
<dbReference type="AlphaFoldDB" id="A0AAV2MHT2"/>
<name>A0AAV2MHT2_KNICA</name>
<feature type="compositionally biased region" description="Gly residues" evidence="1">
    <location>
        <begin position="121"/>
        <end position="135"/>
    </location>
</feature>
<gene>
    <name evidence="2" type="ORF">KC01_LOCUS39051</name>
</gene>